<sequence length="107" mass="11149">MAAIDIGTDANSTVFGITPNLGYKTIYFEVASGTDVNSDDTLVFSEYEEVKFGMAYATNSNQSDLLAVIPAGGVGVDTNVAVLKNIFDASATGNHSGGIHGWAIVKE</sequence>
<gene>
    <name evidence="1" type="ORF">LCGC14_1400520</name>
</gene>
<evidence type="ECO:0000313" key="1">
    <source>
        <dbReference type="EMBL" id="KKM74421.1"/>
    </source>
</evidence>
<reference evidence="1" key="1">
    <citation type="journal article" date="2015" name="Nature">
        <title>Complex archaea that bridge the gap between prokaryotes and eukaryotes.</title>
        <authorList>
            <person name="Spang A."/>
            <person name="Saw J.H."/>
            <person name="Jorgensen S.L."/>
            <person name="Zaremba-Niedzwiedzka K."/>
            <person name="Martijn J."/>
            <person name="Lind A.E."/>
            <person name="van Eijk R."/>
            <person name="Schleper C."/>
            <person name="Guy L."/>
            <person name="Ettema T.J."/>
        </authorList>
    </citation>
    <scope>NUCLEOTIDE SEQUENCE</scope>
</reference>
<comment type="caution">
    <text evidence="1">The sequence shown here is derived from an EMBL/GenBank/DDBJ whole genome shotgun (WGS) entry which is preliminary data.</text>
</comment>
<dbReference type="EMBL" id="LAZR01009144">
    <property type="protein sequence ID" value="KKM74421.1"/>
    <property type="molecule type" value="Genomic_DNA"/>
</dbReference>
<name>A0A0F9KI61_9ZZZZ</name>
<protein>
    <submittedName>
        <fullName evidence="1">Uncharacterized protein</fullName>
    </submittedName>
</protein>
<accession>A0A0F9KI61</accession>
<organism evidence="1">
    <name type="scientific">marine sediment metagenome</name>
    <dbReference type="NCBI Taxonomy" id="412755"/>
    <lineage>
        <taxon>unclassified sequences</taxon>
        <taxon>metagenomes</taxon>
        <taxon>ecological metagenomes</taxon>
    </lineage>
</organism>
<proteinExistence type="predicted"/>
<dbReference type="AlphaFoldDB" id="A0A0F9KI61"/>